<gene>
    <name evidence="1" type="ORF">AAU01_15030</name>
</gene>
<protein>
    <submittedName>
        <fullName evidence="1">Uncharacterized protein</fullName>
    </submittedName>
</protein>
<evidence type="ECO:0000313" key="1">
    <source>
        <dbReference type="EMBL" id="GEB18748.1"/>
    </source>
</evidence>
<proteinExistence type="predicted"/>
<dbReference type="AlphaFoldDB" id="A0A4Y3NI62"/>
<sequence length="86" mass="9560">MRAAVVSFAFDYLNAEVAESEAAVWNQQSLGVSTGLGYEPNGISREGWGEKVEEVQRLRLTPTTYNRPNWTLKVQGHEALSTYLGI</sequence>
<reference evidence="1 2" key="1">
    <citation type="submission" date="2019-06" db="EMBL/GenBank/DDBJ databases">
        <title>Whole genome shotgun sequence of Paenarthrobacter aurescens NBRC 12136.</title>
        <authorList>
            <person name="Hosoyama A."/>
            <person name="Uohara A."/>
            <person name="Ohji S."/>
            <person name="Ichikawa N."/>
        </authorList>
    </citation>
    <scope>NUCLEOTIDE SEQUENCE [LARGE SCALE GENOMIC DNA]</scope>
    <source>
        <strain evidence="1 2">NBRC 12136</strain>
    </source>
</reference>
<organism evidence="1 2">
    <name type="scientific">Paenarthrobacter aurescens</name>
    <name type="common">Arthrobacter aurescens</name>
    <dbReference type="NCBI Taxonomy" id="43663"/>
    <lineage>
        <taxon>Bacteria</taxon>
        <taxon>Bacillati</taxon>
        <taxon>Actinomycetota</taxon>
        <taxon>Actinomycetes</taxon>
        <taxon>Micrococcales</taxon>
        <taxon>Micrococcaceae</taxon>
        <taxon>Paenarthrobacter</taxon>
    </lineage>
</organism>
<evidence type="ECO:0000313" key="2">
    <source>
        <dbReference type="Proteomes" id="UP000317715"/>
    </source>
</evidence>
<dbReference type="Proteomes" id="UP000317715">
    <property type="component" value="Unassembled WGS sequence"/>
</dbReference>
<dbReference type="EMBL" id="BJMD01000008">
    <property type="protein sequence ID" value="GEB18748.1"/>
    <property type="molecule type" value="Genomic_DNA"/>
</dbReference>
<dbReference type="Gene3D" id="3.40.630.30">
    <property type="match status" value="1"/>
</dbReference>
<accession>A0A4Y3NI62</accession>
<keyword evidence="2" id="KW-1185">Reference proteome</keyword>
<comment type="caution">
    <text evidence="1">The sequence shown here is derived from an EMBL/GenBank/DDBJ whole genome shotgun (WGS) entry which is preliminary data.</text>
</comment>
<name>A0A4Y3NI62_PAEAU</name>